<name>A0A7R9QCC6_9ACAR</name>
<dbReference type="GO" id="GO:0003682">
    <property type="term" value="F:chromatin binding"/>
    <property type="evidence" value="ECO:0007669"/>
    <property type="project" value="TreeGrafter"/>
</dbReference>
<feature type="domain" description="MRN complex-interacting protein N-terminal" evidence="2">
    <location>
        <begin position="7"/>
        <end position="69"/>
    </location>
</feature>
<dbReference type="Pfam" id="PF15749">
    <property type="entry name" value="MRNIP"/>
    <property type="match status" value="1"/>
</dbReference>
<feature type="region of interest" description="Disordered" evidence="1">
    <location>
        <begin position="102"/>
        <end position="128"/>
    </location>
</feature>
<keyword evidence="4" id="KW-1185">Reference proteome</keyword>
<proteinExistence type="predicted"/>
<dbReference type="AlphaFoldDB" id="A0A7R9QCC6"/>
<dbReference type="PANTHER" id="PTHR15863">
    <property type="entry name" value="MRN COMPLEX-INTERACTING PROTEIN"/>
    <property type="match status" value="1"/>
</dbReference>
<sequence length="150" mass="16653">MAQEFVVLLCCQCRTYQGCQSKKATKWLCKVCGTKQSVKEFFGRGSAKDCRLVVQSLNSGRQQDTGAGDGGYELMDTTSGANDADYKILDYLYQSDDNSDAIDDASIPKKQRLTEAEDESKSAANETPIRWTTANQLFSRGVRKWGHCVN</sequence>
<organism evidence="3">
    <name type="scientific">Oppiella nova</name>
    <dbReference type="NCBI Taxonomy" id="334625"/>
    <lineage>
        <taxon>Eukaryota</taxon>
        <taxon>Metazoa</taxon>
        <taxon>Ecdysozoa</taxon>
        <taxon>Arthropoda</taxon>
        <taxon>Chelicerata</taxon>
        <taxon>Arachnida</taxon>
        <taxon>Acari</taxon>
        <taxon>Acariformes</taxon>
        <taxon>Sarcoptiformes</taxon>
        <taxon>Oribatida</taxon>
        <taxon>Brachypylina</taxon>
        <taxon>Oppioidea</taxon>
        <taxon>Oppiidae</taxon>
        <taxon>Oppiella</taxon>
    </lineage>
</organism>
<accession>A0A7R9QCC6</accession>
<dbReference type="OrthoDB" id="6435928at2759"/>
<evidence type="ECO:0000259" key="2">
    <source>
        <dbReference type="Pfam" id="PF15749"/>
    </source>
</evidence>
<dbReference type="EMBL" id="CAJPVJ010000588">
    <property type="protein sequence ID" value="CAG2162911.1"/>
    <property type="molecule type" value="Genomic_DNA"/>
</dbReference>
<dbReference type="GO" id="GO:0005634">
    <property type="term" value="C:nucleus"/>
    <property type="evidence" value="ECO:0007669"/>
    <property type="project" value="TreeGrafter"/>
</dbReference>
<dbReference type="InterPro" id="IPR032739">
    <property type="entry name" value="MRNIP"/>
</dbReference>
<feature type="compositionally biased region" description="Basic and acidic residues" evidence="1">
    <location>
        <begin position="112"/>
        <end position="121"/>
    </location>
</feature>
<dbReference type="Proteomes" id="UP000728032">
    <property type="component" value="Unassembled WGS sequence"/>
</dbReference>
<gene>
    <name evidence="3" type="ORF">ONB1V03_LOCUS2498</name>
</gene>
<dbReference type="GO" id="GO:0007095">
    <property type="term" value="P:mitotic G2 DNA damage checkpoint signaling"/>
    <property type="evidence" value="ECO:0007669"/>
    <property type="project" value="TreeGrafter"/>
</dbReference>
<dbReference type="EMBL" id="OC915413">
    <property type="protein sequence ID" value="CAD7640330.1"/>
    <property type="molecule type" value="Genomic_DNA"/>
</dbReference>
<evidence type="ECO:0000313" key="3">
    <source>
        <dbReference type="EMBL" id="CAD7640330.1"/>
    </source>
</evidence>
<reference evidence="3" key="1">
    <citation type="submission" date="2020-11" db="EMBL/GenBank/DDBJ databases">
        <authorList>
            <person name="Tran Van P."/>
        </authorList>
    </citation>
    <scope>NUCLEOTIDE SEQUENCE</scope>
</reference>
<dbReference type="PANTHER" id="PTHR15863:SF2">
    <property type="entry name" value="MRN COMPLEX-INTERACTING PROTEIN"/>
    <property type="match status" value="1"/>
</dbReference>
<dbReference type="InterPro" id="IPR049472">
    <property type="entry name" value="MRNIP_N"/>
</dbReference>
<protein>
    <recommendedName>
        <fullName evidence="2">MRN complex-interacting protein N-terminal domain-containing protein</fullName>
    </recommendedName>
</protein>
<evidence type="ECO:0000313" key="4">
    <source>
        <dbReference type="Proteomes" id="UP000728032"/>
    </source>
</evidence>
<evidence type="ECO:0000256" key="1">
    <source>
        <dbReference type="SAM" id="MobiDB-lite"/>
    </source>
</evidence>